<gene>
    <name evidence="2" type="ORF">SCOCK_40062</name>
</gene>
<protein>
    <submittedName>
        <fullName evidence="2">Helix-turn-helix</fullName>
    </submittedName>
</protein>
<dbReference type="RefSeq" id="WP_251494020.1">
    <property type="nucleotide sequence ID" value="NZ_CAJSLV010000070.1"/>
</dbReference>
<evidence type="ECO:0000259" key="1">
    <source>
        <dbReference type="PROSITE" id="PS50943"/>
    </source>
</evidence>
<dbReference type="AlphaFoldDB" id="A0A9W4GUX7"/>
<dbReference type="InterPro" id="IPR043917">
    <property type="entry name" value="DUF5753"/>
</dbReference>
<name>A0A9W4GUX7_9ACTN</name>
<dbReference type="Proteomes" id="UP001152519">
    <property type="component" value="Unassembled WGS sequence"/>
</dbReference>
<dbReference type="PROSITE" id="PS50943">
    <property type="entry name" value="HTH_CROC1"/>
    <property type="match status" value="1"/>
</dbReference>
<dbReference type="InterPro" id="IPR010982">
    <property type="entry name" value="Lambda_DNA-bd_dom_sf"/>
</dbReference>
<dbReference type="InterPro" id="IPR001387">
    <property type="entry name" value="Cro/C1-type_HTH"/>
</dbReference>
<evidence type="ECO:0000313" key="2">
    <source>
        <dbReference type="EMBL" id="CAG6396142.1"/>
    </source>
</evidence>
<dbReference type="SMART" id="SM00530">
    <property type="entry name" value="HTH_XRE"/>
    <property type="match status" value="1"/>
</dbReference>
<feature type="domain" description="HTH cro/C1-type" evidence="1">
    <location>
        <begin position="21"/>
        <end position="74"/>
    </location>
</feature>
<dbReference type="Pfam" id="PF19054">
    <property type="entry name" value="DUF5753"/>
    <property type="match status" value="1"/>
</dbReference>
<dbReference type="SUPFAM" id="SSF47413">
    <property type="entry name" value="lambda repressor-like DNA-binding domains"/>
    <property type="match status" value="1"/>
</dbReference>
<dbReference type="Gene3D" id="1.10.260.40">
    <property type="entry name" value="lambda repressor-like DNA-binding domains"/>
    <property type="match status" value="1"/>
</dbReference>
<organism evidence="2 3">
    <name type="scientific">Actinacidiphila cocklensis</name>
    <dbReference type="NCBI Taxonomy" id="887465"/>
    <lineage>
        <taxon>Bacteria</taxon>
        <taxon>Bacillati</taxon>
        <taxon>Actinomycetota</taxon>
        <taxon>Actinomycetes</taxon>
        <taxon>Kitasatosporales</taxon>
        <taxon>Streptomycetaceae</taxon>
        <taxon>Actinacidiphila</taxon>
    </lineage>
</organism>
<sequence length="277" mass="30629">MSRDQDPDQPVSPAEFFGREIQRRRELMGLTQAKLGEQIVMSPQMIAHFEAARRKPRLDDAKRLDQALCSDGFFFRMRRALDDRRFADHFATAVELEQLATVIKCFAPSLVPGLLQTEDYAKAVFRAGAVNPTGRDVEKLVANRLERAKILDGQGGPCMWALLDEHVLRRPVGGPATMARQLRHIAGLIRRGRVRTHVVPFSAGAHALLESMLVLMCFADAPPVAYVEGVQTGRVLDDPAVVDKCSSAYDLALGDALSAEDSLALIEEVADTYDRDC</sequence>
<dbReference type="EMBL" id="CAJSLV010000070">
    <property type="protein sequence ID" value="CAG6396142.1"/>
    <property type="molecule type" value="Genomic_DNA"/>
</dbReference>
<dbReference type="GO" id="GO:0003677">
    <property type="term" value="F:DNA binding"/>
    <property type="evidence" value="ECO:0007669"/>
    <property type="project" value="InterPro"/>
</dbReference>
<dbReference type="Pfam" id="PF01381">
    <property type="entry name" value="HTH_3"/>
    <property type="match status" value="1"/>
</dbReference>
<keyword evidence="3" id="KW-1185">Reference proteome</keyword>
<comment type="caution">
    <text evidence="2">The sequence shown here is derived from an EMBL/GenBank/DDBJ whole genome shotgun (WGS) entry which is preliminary data.</text>
</comment>
<proteinExistence type="predicted"/>
<reference evidence="2" key="1">
    <citation type="submission" date="2021-05" db="EMBL/GenBank/DDBJ databases">
        <authorList>
            <person name="Arsene-Ploetze F."/>
        </authorList>
    </citation>
    <scope>NUCLEOTIDE SEQUENCE</scope>
    <source>
        <strain evidence="2">DSM 42138</strain>
    </source>
</reference>
<accession>A0A9W4GUX7</accession>
<evidence type="ECO:0000313" key="3">
    <source>
        <dbReference type="Proteomes" id="UP001152519"/>
    </source>
</evidence>